<dbReference type="InterPro" id="IPR001179">
    <property type="entry name" value="PPIase_FKBP_dom"/>
</dbReference>
<keyword evidence="3 4" id="KW-0413">Isomerase</keyword>
<accession>A0ABV7YF95</accession>
<feature type="chain" id="PRO_5047303147" description="Peptidyl-prolyl cis-trans isomerase" evidence="6">
    <location>
        <begin position="20"/>
        <end position="282"/>
    </location>
</feature>
<dbReference type="RefSeq" id="WP_205120899.1">
    <property type="nucleotide sequence ID" value="NZ_JAFBCM010000001.1"/>
</dbReference>
<dbReference type="GO" id="GO:0003755">
    <property type="term" value="F:peptidyl-prolyl cis-trans isomerase activity"/>
    <property type="evidence" value="ECO:0007669"/>
    <property type="project" value="UniProtKB-EC"/>
</dbReference>
<keyword evidence="2 4" id="KW-0697">Rotamase</keyword>
<feature type="domain" description="PPIase FKBP-type" evidence="7">
    <location>
        <begin position="190"/>
        <end position="281"/>
    </location>
</feature>
<evidence type="ECO:0000313" key="9">
    <source>
        <dbReference type="Proteomes" id="UP001595699"/>
    </source>
</evidence>
<dbReference type="Pfam" id="PF00254">
    <property type="entry name" value="FKBP_C"/>
    <property type="match status" value="2"/>
</dbReference>
<dbReference type="EC" id="5.2.1.8" evidence="5"/>
<evidence type="ECO:0000313" key="8">
    <source>
        <dbReference type="EMBL" id="MFC3763906.1"/>
    </source>
</evidence>
<keyword evidence="6" id="KW-0732">Signal</keyword>
<evidence type="ECO:0000259" key="7">
    <source>
        <dbReference type="PROSITE" id="PS50059"/>
    </source>
</evidence>
<comment type="catalytic activity">
    <reaction evidence="1 4 5">
        <text>[protein]-peptidylproline (omega=180) = [protein]-peptidylproline (omega=0)</text>
        <dbReference type="Rhea" id="RHEA:16237"/>
        <dbReference type="Rhea" id="RHEA-COMP:10747"/>
        <dbReference type="Rhea" id="RHEA-COMP:10748"/>
        <dbReference type="ChEBI" id="CHEBI:83833"/>
        <dbReference type="ChEBI" id="CHEBI:83834"/>
        <dbReference type="EC" id="5.2.1.8"/>
    </reaction>
</comment>
<dbReference type="PROSITE" id="PS51257">
    <property type="entry name" value="PROKAR_LIPOPROTEIN"/>
    <property type="match status" value="1"/>
</dbReference>
<feature type="signal peptide" evidence="6">
    <location>
        <begin position="1"/>
        <end position="19"/>
    </location>
</feature>
<dbReference type="Proteomes" id="UP001595699">
    <property type="component" value="Unassembled WGS sequence"/>
</dbReference>
<dbReference type="InterPro" id="IPR046357">
    <property type="entry name" value="PPIase_dom_sf"/>
</dbReference>
<gene>
    <name evidence="8" type="ORF">ACFOUW_23925</name>
</gene>
<evidence type="ECO:0000256" key="6">
    <source>
        <dbReference type="SAM" id="SignalP"/>
    </source>
</evidence>
<feature type="domain" description="PPIase FKBP-type" evidence="7">
    <location>
        <begin position="63"/>
        <end position="153"/>
    </location>
</feature>
<comment type="caution">
    <text evidence="8">The sequence shown here is derived from an EMBL/GenBank/DDBJ whole genome shotgun (WGS) entry which is preliminary data.</text>
</comment>
<dbReference type="PROSITE" id="PS50059">
    <property type="entry name" value="FKBP_PPIASE"/>
    <property type="match status" value="2"/>
</dbReference>
<dbReference type="SUPFAM" id="SSF54534">
    <property type="entry name" value="FKBP-like"/>
    <property type="match status" value="2"/>
</dbReference>
<reference evidence="9" key="1">
    <citation type="journal article" date="2019" name="Int. J. Syst. Evol. Microbiol.">
        <title>The Global Catalogue of Microorganisms (GCM) 10K type strain sequencing project: providing services to taxonomists for standard genome sequencing and annotation.</title>
        <authorList>
            <consortium name="The Broad Institute Genomics Platform"/>
            <consortium name="The Broad Institute Genome Sequencing Center for Infectious Disease"/>
            <person name="Wu L."/>
            <person name="Ma J."/>
        </authorList>
    </citation>
    <scope>NUCLEOTIDE SEQUENCE [LARGE SCALE GENOMIC DNA]</scope>
    <source>
        <strain evidence="9">CGMCC 4.7241</strain>
    </source>
</reference>
<dbReference type="PANTHER" id="PTHR45779:SF7">
    <property type="entry name" value="PEPTIDYLPROLYL ISOMERASE"/>
    <property type="match status" value="1"/>
</dbReference>
<dbReference type="Gene3D" id="3.10.50.40">
    <property type="match status" value="2"/>
</dbReference>
<evidence type="ECO:0000256" key="1">
    <source>
        <dbReference type="ARBA" id="ARBA00000971"/>
    </source>
</evidence>
<evidence type="ECO:0000256" key="4">
    <source>
        <dbReference type="PROSITE-ProRule" id="PRU00277"/>
    </source>
</evidence>
<evidence type="ECO:0000256" key="5">
    <source>
        <dbReference type="RuleBase" id="RU003915"/>
    </source>
</evidence>
<evidence type="ECO:0000256" key="2">
    <source>
        <dbReference type="ARBA" id="ARBA00023110"/>
    </source>
</evidence>
<comment type="similarity">
    <text evidence="5">Belongs to the FKBP-type PPIase family.</text>
</comment>
<name>A0ABV7YF95_9ACTN</name>
<evidence type="ECO:0000256" key="3">
    <source>
        <dbReference type="ARBA" id="ARBA00023235"/>
    </source>
</evidence>
<organism evidence="8 9">
    <name type="scientific">Tenggerimyces flavus</name>
    <dbReference type="NCBI Taxonomy" id="1708749"/>
    <lineage>
        <taxon>Bacteria</taxon>
        <taxon>Bacillati</taxon>
        <taxon>Actinomycetota</taxon>
        <taxon>Actinomycetes</taxon>
        <taxon>Propionibacteriales</taxon>
        <taxon>Nocardioidaceae</taxon>
        <taxon>Tenggerimyces</taxon>
    </lineage>
</organism>
<sequence>MIRGLLPAAVVLLATAAGCGTPLPHVQGEFGALPVVDIPRIAAPDEPVVKVLSTGQGRTVARTDVAVVNVAIWTWRQNKPYLDTFRTKQPTSVKLGGGQVSKAWDTALVGKRAGSRILLIAPAKLGFGKDGIAPANVEPSDTLVLVFDLVGSYPAKRAFEPRLAPPAKEPPTTLSAAVLKRGLGPTARRGSTVVLHYTGLAWPDGAVFDSSYRRGAPNGFVLEPGAVPPGWLDALAGVPAGSTVLVSVPASLGKGFTATAGGLAVPPGAAVRYRLDLLDVAG</sequence>
<dbReference type="PANTHER" id="PTHR45779">
    <property type="entry name" value="PEPTIDYLPROLYL ISOMERASE"/>
    <property type="match status" value="1"/>
</dbReference>
<dbReference type="EMBL" id="JBHRZH010000021">
    <property type="protein sequence ID" value="MFC3763906.1"/>
    <property type="molecule type" value="Genomic_DNA"/>
</dbReference>
<keyword evidence="9" id="KW-1185">Reference proteome</keyword>
<dbReference type="InterPro" id="IPR044609">
    <property type="entry name" value="FKBP2/11"/>
</dbReference>
<protein>
    <recommendedName>
        <fullName evidence="5">Peptidyl-prolyl cis-trans isomerase</fullName>
        <ecNumber evidence="5">5.2.1.8</ecNumber>
    </recommendedName>
</protein>
<proteinExistence type="inferred from homology"/>